<comment type="caution">
    <text evidence="2">The sequence shown here is derived from an EMBL/GenBank/DDBJ whole genome shotgun (WGS) entry which is preliminary data.</text>
</comment>
<dbReference type="GO" id="GO:0004725">
    <property type="term" value="F:protein tyrosine phosphatase activity"/>
    <property type="evidence" value="ECO:0007669"/>
    <property type="project" value="UniProtKB-EC"/>
</dbReference>
<evidence type="ECO:0000313" key="4">
    <source>
        <dbReference type="Proteomes" id="UP000254141"/>
    </source>
</evidence>
<dbReference type="EC" id="3.1.3.48" evidence="2"/>
<protein>
    <submittedName>
        <fullName evidence="2">Protein tyrosine phosphatase</fullName>
        <ecNumber evidence="2">3.1.3.48</ecNumber>
    </submittedName>
</protein>
<dbReference type="SUPFAM" id="SSF52788">
    <property type="entry name" value="Phosphotyrosine protein phosphatases I"/>
    <property type="match status" value="1"/>
</dbReference>
<dbReference type="InterPro" id="IPR036196">
    <property type="entry name" value="Ptyr_pPase_sf"/>
</dbReference>
<dbReference type="EMBL" id="UGLU01000001">
    <property type="protein sequence ID" value="STU52320.1"/>
    <property type="molecule type" value="Genomic_DNA"/>
</dbReference>
<evidence type="ECO:0000259" key="1">
    <source>
        <dbReference type="Pfam" id="PF01451"/>
    </source>
</evidence>
<dbReference type="Gene3D" id="3.40.50.2300">
    <property type="match status" value="1"/>
</dbReference>
<dbReference type="AlphaFoldDB" id="A0AB74GUC9"/>
<reference evidence="2 4" key="1">
    <citation type="submission" date="2018-06" db="EMBL/GenBank/DDBJ databases">
        <authorList>
            <consortium name="Pathogen Informatics"/>
            <person name="Doyle S."/>
        </authorList>
    </citation>
    <scope>NUCLEOTIDE SEQUENCE [LARGE SCALE GENOMIC DNA]</scope>
    <source>
        <strain evidence="2 4">NCTC5051</strain>
    </source>
</reference>
<dbReference type="Pfam" id="PF01451">
    <property type="entry name" value="LMWPc"/>
    <property type="match status" value="1"/>
</dbReference>
<dbReference type="Proteomes" id="UP000254141">
    <property type="component" value="Unassembled WGS sequence"/>
</dbReference>
<evidence type="ECO:0000313" key="2">
    <source>
        <dbReference type="EMBL" id="STU52320.1"/>
    </source>
</evidence>
<dbReference type="InterPro" id="IPR023485">
    <property type="entry name" value="Ptyr_pPase"/>
</dbReference>
<gene>
    <name evidence="2" type="primary">wzb_1</name>
    <name evidence="3" type="synonym">wzb_2</name>
    <name evidence="2" type="ORF">NCTC5051_03478</name>
    <name evidence="3" type="ORF">NCTC5051_03486</name>
</gene>
<evidence type="ECO:0000313" key="3">
    <source>
        <dbReference type="EMBL" id="STU52327.1"/>
    </source>
</evidence>
<dbReference type="EMBL" id="UGLU01000001">
    <property type="protein sequence ID" value="STU52327.1"/>
    <property type="molecule type" value="Genomic_DNA"/>
</dbReference>
<proteinExistence type="predicted"/>
<sequence length="43" mass="5116">MLFGHWIDQREIPDPYKKSEEAFLSVYKLIEQAGKYWAKKLSA</sequence>
<keyword evidence="2" id="KW-0378">Hydrolase</keyword>
<organism evidence="2 4">
    <name type="scientific">Klebsiella pneumoniae</name>
    <dbReference type="NCBI Taxonomy" id="573"/>
    <lineage>
        <taxon>Bacteria</taxon>
        <taxon>Pseudomonadati</taxon>
        <taxon>Pseudomonadota</taxon>
        <taxon>Gammaproteobacteria</taxon>
        <taxon>Enterobacterales</taxon>
        <taxon>Enterobacteriaceae</taxon>
        <taxon>Klebsiella/Raoultella group</taxon>
        <taxon>Klebsiella</taxon>
        <taxon>Klebsiella pneumoniae complex</taxon>
    </lineage>
</organism>
<feature type="domain" description="Phosphotyrosine protein phosphatase I" evidence="1">
    <location>
        <begin position="1"/>
        <end position="37"/>
    </location>
</feature>
<name>A0AB74GUC9_KLEPN</name>
<accession>A0AB74GUC9</accession>